<evidence type="ECO:0000313" key="1">
    <source>
        <dbReference type="EMBL" id="MDQ0166562.1"/>
    </source>
</evidence>
<dbReference type="Proteomes" id="UP001235840">
    <property type="component" value="Unassembled WGS sequence"/>
</dbReference>
<protein>
    <submittedName>
        <fullName evidence="1">Uncharacterized protein</fullName>
    </submittedName>
</protein>
<gene>
    <name evidence="1" type="ORF">J2S11_002466</name>
</gene>
<sequence length="1184" mass="137529">MKISKWVIKSTSIQPSLKRISISNSGFIHRILNKYSNIEKSYLGHLALFFLKHLRSGSGDLTTAYHQFVQILQVLQVGEQASKIKEGYYSINQEVFIDNHSNSYSFYSDVSNTLRQTQRLMKNLSPIHSNDRAYYNHYIHSVNLNALSIKQIVMRQNKVTLENLKEIEKLSRNESFSLHLAWVHGIFSRHNLFAIKAINQFQERFLSDDRRENRWTQGENSWTIERSYEHQLNYQMNDLELIIKNINLVDDHEFIFPAHRISKAVEAIRSDRSKILALQESAVYKENSVLFKKSTDTGLNEIGSFSIETGSLFSHLDHEHSLMQVIHWKRFMRLTSTDLWRQLVLARERKLLFTQVLSLEQTEHSSLAAMSAGLEDHSSPEFKNSLEQKISYRLSRWINQANIVESIQSLRNVNRFERTGRIIWMNRQQSVRISERFKSYLIKTSHNLTSSSYWMNRLELIHSSKYLSRVNHLEEGNSRANVVRSKERKHRNDLISTIKRENRTDVIRSEESIHGTDLIKSLESKNRTERTLNDESQNRVDFLRNFASQNTVNFIRNIESQNRVDFTRNIESQNRVDFTRNFESQNRVNLTRNIESQNRVNFISNFESMNRYDYINNFKRENRVFFTSHIDSFSASKPISKKENLDISVLTRNFKLIDSLSNRAGLMNPASKVQGVLKQLYSFHQRGSLKILASLTLDGQDRLEYIPSLRNRDSLKILNSLDLNTLELIDYVEDLGSFKGVNKSKPLTMQESKREAKLRSNLASYSTSINRLELMSRGVFSNRLYRVSNLGLGTQIELLIRSNYSSSLDVALSNFESIHRIQLKYILNDEIRSRVEQKNGSVSLNRMNRLNILGLGLASRFKQIRSTTLIQRLERIFSSTFTDRSNSINRLELIRSSERIHNELLTAASLSHTTDLLLNAAARITGIKKRLNDRMIRKNREPYSFIQQASKQMLYTNSFIKENKLHILHQTNQQNLLESSLQYNSQTTSVSNRTSLGLSLGSIVSSKPANLGTLLKLNRVDHLDSLREWSGVSNIQGAMSRSFSLANKESTFESQVDVRPAELQFMSDPPDPVVHAVKQTTQQRETERSTSIETDSTNLVAIDHAKAQKLQIIEELHERVGELQGKVQHISTDHERLKIDVSENHKQTSLDLDSPDFNLEEFIDRIYVQLEKKFEFERQRRGLF</sequence>
<comment type="caution">
    <text evidence="1">The sequence shown here is derived from an EMBL/GenBank/DDBJ whole genome shotgun (WGS) entry which is preliminary data.</text>
</comment>
<reference evidence="1 2" key="1">
    <citation type="submission" date="2023-07" db="EMBL/GenBank/DDBJ databases">
        <title>Genomic Encyclopedia of Type Strains, Phase IV (KMG-IV): sequencing the most valuable type-strain genomes for metagenomic binning, comparative biology and taxonomic classification.</title>
        <authorList>
            <person name="Goeker M."/>
        </authorList>
    </citation>
    <scope>NUCLEOTIDE SEQUENCE [LARGE SCALE GENOMIC DNA]</scope>
    <source>
        <strain evidence="1 2">DSM 12751</strain>
    </source>
</reference>
<evidence type="ECO:0000313" key="2">
    <source>
        <dbReference type="Proteomes" id="UP001235840"/>
    </source>
</evidence>
<accession>A0ABT9W0J4</accession>
<dbReference type="RefSeq" id="WP_307394863.1">
    <property type="nucleotide sequence ID" value="NZ_BAAADK010000045.1"/>
</dbReference>
<name>A0ABT9W0J4_9BACI</name>
<organism evidence="1 2">
    <name type="scientific">Caldalkalibacillus horti</name>
    <dbReference type="NCBI Taxonomy" id="77523"/>
    <lineage>
        <taxon>Bacteria</taxon>
        <taxon>Bacillati</taxon>
        <taxon>Bacillota</taxon>
        <taxon>Bacilli</taxon>
        <taxon>Bacillales</taxon>
        <taxon>Bacillaceae</taxon>
        <taxon>Caldalkalibacillus</taxon>
    </lineage>
</organism>
<keyword evidence="2" id="KW-1185">Reference proteome</keyword>
<proteinExistence type="predicted"/>
<dbReference type="EMBL" id="JAUSTY010000009">
    <property type="protein sequence ID" value="MDQ0166562.1"/>
    <property type="molecule type" value="Genomic_DNA"/>
</dbReference>